<evidence type="ECO:0000313" key="3">
    <source>
        <dbReference type="Proteomes" id="UP000694300"/>
    </source>
</evidence>
<proteinExistence type="predicted"/>
<accession>A0ABS6U8H5</accession>
<dbReference type="EMBL" id="JADQDF010000001">
    <property type="protein sequence ID" value="MBW0128525.1"/>
    <property type="molecule type" value="Genomic_DNA"/>
</dbReference>
<dbReference type="Pfam" id="PF00085">
    <property type="entry name" value="Thioredoxin"/>
    <property type="match status" value="1"/>
</dbReference>
<comment type="caution">
    <text evidence="2">The sequence shown here is derived from an EMBL/GenBank/DDBJ whole genome shotgun (WGS) entry which is preliminary data.</text>
</comment>
<evidence type="ECO:0000313" key="2">
    <source>
        <dbReference type="EMBL" id="MBW0128525.1"/>
    </source>
</evidence>
<sequence>MDPLGVTVLVAALAIATAVGLVLRRRDGRVRTTGDRGGATASADAATGGWALAGTAPSDGDRVLLLQLSSPVCTPCRRTAELIDDLRARQPGVAHTEVDVAERPEVARALGVLRTPTVVAFDRSGAEFVRVSGLPRAAELEAALAPVLDAR</sequence>
<dbReference type="CDD" id="cd02947">
    <property type="entry name" value="TRX_family"/>
    <property type="match status" value="1"/>
</dbReference>
<organism evidence="2 3">
    <name type="scientific">Pseudonocardia oceani</name>
    <dbReference type="NCBI Taxonomy" id="2792013"/>
    <lineage>
        <taxon>Bacteria</taxon>
        <taxon>Bacillati</taxon>
        <taxon>Actinomycetota</taxon>
        <taxon>Actinomycetes</taxon>
        <taxon>Pseudonocardiales</taxon>
        <taxon>Pseudonocardiaceae</taxon>
        <taxon>Pseudonocardia</taxon>
    </lineage>
</organism>
<protein>
    <submittedName>
        <fullName evidence="2">Thioredoxin family protein</fullName>
    </submittedName>
</protein>
<dbReference type="InterPro" id="IPR013766">
    <property type="entry name" value="Thioredoxin_domain"/>
</dbReference>
<name>A0ABS6U8H5_9PSEU</name>
<gene>
    <name evidence="2" type="ORF">I4I82_12625</name>
</gene>
<dbReference type="Proteomes" id="UP000694300">
    <property type="component" value="Unassembled WGS sequence"/>
</dbReference>
<reference evidence="2 3" key="1">
    <citation type="submission" date="2020-11" db="EMBL/GenBank/DDBJ databases">
        <title>Pseudonocardia abyssalis sp. nov. and Pseudonocardia oceani sp. nov., description and phylogenomic analysis of two novel actinomycetes isolated from the deep Southern Ocean.</title>
        <authorList>
            <person name="Parra J."/>
        </authorList>
    </citation>
    <scope>NUCLEOTIDE SEQUENCE [LARGE SCALE GENOMIC DNA]</scope>
    <source>
        <strain evidence="3">KRD185</strain>
    </source>
</reference>
<feature type="domain" description="Thioredoxin" evidence="1">
    <location>
        <begin position="61"/>
        <end position="144"/>
    </location>
</feature>
<keyword evidence="3" id="KW-1185">Reference proteome</keyword>
<evidence type="ECO:0000259" key="1">
    <source>
        <dbReference type="Pfam" id="PF00085"/>
    </source>
</evidence>
<dbReference type="RefSeq" id="WP_218591895.1">
    <property type="nucleotide sequence ID" value="NZ_JADQDF010000001.1"/>
</dbReference>